<keyword evidence="10" id="KW-1185">Reference proteome</keyword>
<dbReference type="SUPFAM" id="SSF57903">
    <property type="entry name" value="FYVE/PHD zinc finger"/>
    <property type="match status" value="1"/>
</dbReference>
<dbReference type="OrthoDB" id="8068875at2759"/>
<dbReference type="Gene3D" id="3.30.40.10">
    <property type="entry name" value="Zinc/RING finger domain, C3HC4 (zinc finger)"/>
    <property type="match status" value="1"/>
</dbReference>
<reference evidence="9 10" key="1">
    <citation type="journal article" date="2014" name="Genome Biol. Evol.">
        <title>The secreted proteins of Achlya hypogyna and Thraustotheca clavata identify the ancestral oomycete secretome and reveal gene acquisitions by horizontal gene transfer.</title>
        <authorList>
            <person name="Misner I."/>
            <person name="Blouin N."/>
            <person name="Leonard G."/>
            <person name="Richards T.A."/>
            <person name="Lane C.E."/>
        </authorList>
    </citation>
    <scope>NUCLEOTIDE SEQUENCE [LARGE SCALE GENOMIC DNA]</scope>
    <source>
        <strain evidence="9 10">ATCC 34112</strain>
    </source>
</reference>
<keyword evidence="1" id="KW-0479">Metal-binding</keyword>
<dbReference type="PRINTS" id="PR00633">
    <property type="entry name" value="RCCNDNSATION"/>
</dbReference>
<keyword evidence="4" id="KW-0862">Zinc</keyword>
<dbReference type="EMBL" id="JNBS01002725">
    <property type="protein sequence ID" value="OQR89518.1"/>
    <property type="molecule type" value="Genomic_DNA"/>
</dbReference>
<dbReference type="PROSITE" id="PS50012">
    <property type="entry name" value="RCC1_3"/>
    <property type="match status" value="6"/>
</dbReference>
<protein>
    <submittedName>
        <fullName evidence="9">Transcription factor</fullName>
    </submittedName>
</protein>
<dbReference type="InterPro" id="IPR019786">
    <property type="entry name" value="Zinc_finger_PHD-type_CS"/>
</dbReference>
<feature type="repeat" description="RCC1" evidence="6">
    <location>
        <begin position="466"/>
        <end position="516"/>
    </location>
</feature>
<evidence type="ECO:0000256" key="3">
    <source>
        <dbReference type="ARBA" id="ARBA00022771"/>
    </source>
</evidence>
<dbReference type="InterPro" id="IPR051210">
    <property type="entry name" value="Ub_ligase/GEF_domain"/>
</dbReference>
<dbReference type="GO" id="GO:0008270">
    <property type="term" value="F:zinc ion binding"/>
    <property type="evidence" value="ECO:0007669"/>
    <property type="project" value="UniProtKB-KW"/>
</dbReference>
<name>A0A1V9YUW5_9STRA</name>
<dbReference type="SUPFAM" id="SSF50985">
    <property type="entry name" value="RCC1/BLIP-II"/>
    <property type="match status" value="2"/>
</dbReference>
<dbReference type="InterPro" id="IPR001965">
    <property type="entry name" value="Znf_PHD"/>
</dbReference>
<dbReference type="Pfam" id="PF25390">
    <property type="entry name" value="WD40_RLD"/>
    <property type="match status" value="1"/>
</dbReference>
<dbReference type="SMART" id="SM00249">
    <property type="entry name" value="PHD"/>
    <property type="match status" value="1"/>
</dbReference>
<dbReference type="InterPro" id="IPR013083">
    <property type="entry name" value="Znf_RING/FYVE/PHD"/>
</dbReference>
<feature type="repeat" description="RCC1" evidence="6">
    <location>
        <begin position="405"/>
        <end position="465"/>
    </location>
</feature>
<dbReference type="PANTHER" id="PTHR22870:SF466">
    <property type="entry name" value="ANKYRIN REPEAT-CONTAINING PROTEIN"/>
    <property type="match status" value="1"/>
</dbReference>
<dbReference type="PANTHER" id="PTHR22870">
    <property type="entry name" value="REGULATOR OF CHROMOSOME CONDENSATION"/>
    <property type="match status" value="1"/>
</dbReference>
<evidence type="ECO:0000313" key="9">
    <source>
        <dbReference type="EMBL" id="OQR89518.1"/>
    </source>
</evidence>
<feature type="domain" description="PHD-type" evidence="8">
    <location>
        <begin position="14"/>
        <end position="77"/>
    </location>
</feature>
<evidence type="ECO:0000256" key="2">
    <source>
        <dbReference type="ARBA" id="ARBA00022737"/>
    </source>
</evidence>
<organism evidence="9 10">
    <name type="scientific">Thraustotheca clavata</name>
    <dbReference type="NCBI Taxonomy" id="74557"/>
    <lineage>
        <taxon>Eukaryota</taxon>
        <taxon>Sar</taxon>
        <taxon>Stramenopiles</taxon>
        <taxon>Oomycota</taxon>
        <taxon>Saprolegniomycetes</taxon>
        <taxon>Saprolegniales</taxon>
        <taxon>Achlyaceae</taxon>
        <taxon>Thraustotheca</taxon>
    </lineage>
</organism>
<dbReference type="InterPro" id="IPR058923">
    <property type="entry name" value="RCC1-like_dom"/>
</dbReference>
<dbReference type="STRING" id="74557.A0A1V9YUW5"/>
<evidence type="ECO:0000313" key="10">
    <source>
        <dbReference type="Proteomes" id="UP000243217"/>
    </source>
</evidence>
<feature type="repeat" description="RCC1" evidence="6">
    <location>
        <begin position="141"/>
        <end position="201"/>
    </location>
</feature>
<dbReference type="PROSITE" id="PS01359">
    <property type="entry name" value="ZF_PHD_1"/>
    <property type="match status" value="1"/>
</dbReference>
<proteinExistence type="predicted"/>
<evidence type="ECO:0000256" key="6">
    <source>
        <dbReference type="PROSITE-ProRule" id="PRU00235"/>
    </source>
</evidence>
<dbReference type="PROSITE" id="PS00626">
    <property type="entry name" value="RCC1_2"/>
    <property type="match status" value="1"/>
</dbReference>
<dbReference type="InterPro" id="IPR011011">
    <property type="entry name" value="Znf_FYVE_PHD"/>
</dbReference>
<dbReference type="PROSITE" id="PS50016">
    <property type="entry name" value="ZF_PHD_2"/>
    <property type="match status" value="1"/>
</dbReference>
<dbReference type="InterPro" id="IPR019787">
    <property type="entry name" value="Znf_PHD-finger"/>
</dbReference>
<gene>
    <name evidence="9" type="ORF">THRCLA_09709</name>
</gene>
<feature type="repeat" description="RCC1" evidence="6">
    <location>
        <begin position="340"/>
        <end position="404"/>
    </location>
</feature>
<dbReference type="Pfam" id="PF00415">
    <property type="entry name" value="RCC1"/>
    <property type="match status" value="2"/>
</dbReference>
<feature type="repeat" description="RCC1" evidence="6">
    <location>
        <begin position="87"/>
        <end position="140"/>
    </location>
</feature>
<dbReference type="Proteomes" id="UP000243217">
    <property type="component" value="Unassembled WGS sequence"/>
</dbReference>
<evidence type="ECO:0000256" key="5">
    <source>
        <dbReference type="PROSITE-ProRule" id="PRU00146"/>
    </source>
</evidence>
<feature type="region of interest" description="Disordered" evidence="7">
    <location>
        <begin position="520"/>
        <end position="555"/>
    </location>
</feature>
<dbReference type="InterPro" id="IPR009091">
    <property type="entry name" value="RCC1/BLIP-II"/>
</dbReference>
<keyword evidence="2" id="KW-0677">Repeat</keyword>
<dbReference type="AlphaFoldDB" id="A0A1V9YUW5"/>
<evidence type="ECO:0000256" key="1">
    <source>
        <dbReference type="ARBA" id="ARBA00022723"/>
    </source>
</evidence>
<evidence type="ECO:0000256" key="4">
    <source>
        <dbReference type="ARBA" id="ARBA00022833"/>
    </source>
</evidence>
<evidence type="ECO:0000256" key="7">
    <source>
        <dbReference type="SAM" id="MobiDB-lite"/>
    </source>
</evidence>
<keyword evidence="3 5" id="KW-0863">Zinc-finger</keyword>
<accession>A0A1V9YUW5</accession>
<dbReference type="Gene3D" id="2.130.10.30">
    <property type="entry name" value="Regulator of chromosome condensation 1/beta-lactamase-inhibitor protein II"/>
    <property type="match status" value="2"/>
</dbReference>
<evidence type="ECO:0000259" key="8">
    <source>
        <dbReference type="PROSITE" id="PS50016"/>
    </source>
</evidence>
<comment type="caution">
    <text evidence="9">The sequence shown here is derived from an EMBL/GenBank/DDBJ whole genome shotgun (WGS) entry which is preliminary data.</text>
</comment>
<feature type="repeat" description="RCC1" evidence="6">
    <location>
        <begin position="202"/>
        <end position="255"/>
    </location>
</feature>
<sequence length="555" mass="60933">MQLLVAISWMSEEDATCKVCGQADNEEQLMLCDGCDGAFHSFCHHGCVCCQEKPRNNFKKTYAVPEGDWFCKFCADHIPKPKTKALSSVFAWGDNEDGQLGIGETEATFEPKPIAVNDLKGISVRSMAGGESFSLVLSNEGDMYSVGTGTNGQLGHNDVVHEKLVHFRKIEALQQEKRPASEGPLSQVQCGKDFALVVTKHGHVYTWGNGELGQLGHQENKNKKTPKKISALREKEIPVVLARCGADFTIMISGVEKEDDYFHRELPGVFMSMGGNANGQLADGTGKNQWVPQYLNPKGPATTDKYNWSSEPPQTFLLGRDIAQIALGNAHGAIVLKNSPGLWTWGFGEFGQLGHVKPPPPPGQSRFFRQQFRIPRPYSLEAFLTTSIKQVSCGANHTLFITSDNKVFAMGDNEFGQLGTEDIDDNSDNEKLKILALPTEISSLKKHEWIQCHCGESHSMVLNAKGQVFSWGKNDRGQLGLGNTSSHESKPTKITTLPVIKQLYGGYNHTFALEFAAKIAEKKAPPPARRGRGGKTKTTSNRASTKLPSAKRQKN</sequence>
<dbReference type="InterPro" id="IPR000408">
    <property type="entry name" value="Reg_chr_condens"/>
</dbReference>